<keyword evidence="3" id="KW-1185">Reference proteome</keyword>
<dbReference type="InterPro" id="IPR036397">
    <property type="entry name" value="RNaseH_sf"/>
</dbReference>
<keyword evidence="2" id="KW-0269">Exonuclease</keyword>
<evidence type="ECO:0000313" key="2">
    <source>
        <dbReference type="EMBL" id="MTI24868.1"/>
    </source>
</evidence>
<dbReference type="EMBL" id="SMLW01000461">
    <property type="protein sequence ID" value="MTI24868.1"/>
    <property type="molecule type" value="Genomic_DNA"/>
</dbReference>
<gene>
    <name evidence="2" type="ORF">E1163_07940</name>
</gene>
<organism evidence="2 3">
    <name type="scientific">Fulvivirga kasyanovii</name>
    <dbReference type="NCBI Taxonomy" id="396812"/>
    <lineage>
        <taxon>Bacteria</taxon>
        <taxon>Pseudomonadati</taxon>
        <taxon>Bacteroidota</taxon>
        <taxon>Cytophagia</taxon>
        <taxon>Cytophagales</taxon>
        <taxon>Fulvivirgaceae</taxon>
        <taxon>Fulvivirga</taxon>
    </lineage>
</organism>
<keyword evidence="2" id="KW-0540">Nuclease</keyword>
<evidence type="ECO:0000313" key="3">
    <source>
        <dbReference type="Proteomes" id="UP000798808"/>
    </source>
</evidence>
<dbReference type="SUPFAM" id="SSF53098">
    <property type="entry name" value="Ribonuclease H-like"/>
    <property type="match status" value="1"/>
</dbReference>
<dbReference type="InterPro" id="IPR006054">
    <property type="entry name" value="DnaQ"/>
</dbReference>
<reference evidence="2 3" key="1">
    <citation type="submission" date="2019-02" db="EMBL/GenBank/DDBJ databases">
        <authorList>
            <person name="Goldberg S.R."/>
            <person name="Haltli B.A."/>
            <person name="Correa H."/>
            <person name="Russell K.G."/>
        </authorList>
    </citation>
    <scope>NUCLEOTIDE SEQUENCE [LARGE SCALE GENOMIC DNA]</scope>
    <source>
        <strain evidence="2 3">JCM 16186</strain>
    </source>
</reference>
<dbReference type="CDD" id="cd06127">
    <property type="entry name" value="DEDDh"/>
    <property type="match status" value="1"/>
</dbReference>
<evidence type="ECO:0000259" key="1">
    <source>
        <dbReference type="SMART" id="SM00479"/>
    </source>
</evidence>
<dbReference type="RefSeq" id="WP_155170908.1">
    <property type="nucleotide sequence ID" value="NZ_BAAAFL010000012.1"/>
</dbReference>
<dbReference type="GO" id="GO:0004527">
    <property type="term" value="F:exonuclease activity"/>
    <property type="evidence" value="ECO:0007669"/>
    <property type="project" value="UniProtKB-KW"/>
</dbReference>
<dbReference type="Pfam" id="PF00929">
    <property type="entry name" value="RNase_T"/>
    <property type="match status" value="1"/>
</dbReference>
<dbReference type="Proteomes" id="UP000798808">
    <property type="component" value="Unassembled WGS sequence"/>
</dbReference>
<dbReference type="Gene3D" id="3.30.420.10">
    <property type="entry name" value="Ribonuclease H-like superfamily/Ribonuclease H"/>
    <property type="match status" value="1"/>
</dbReference>
<sequence>MGLLSKIFGKTPSEDLPPFARSYLEACRNIDQKVPVEKVRFVVFDTETTSLEVKEARLLSISAVSCTHNQIEVSSALDCYVAWGDEVRPENIAIHGITKRQSDTGLQPEEVIEVFLDYIKDAVLVAHHIDFDISMVNNVLNKYYPGLKIKNLLLDTAQLAIRLEQPRMSSTATNPKDYTLDALMGRYGIDPLERHTALGDAYSTAELLIRLLPKLRKRGLKRLGDLKNS</sequence>
<name>A0ABW9RLH9_9BACT</name>
<accession>A0ABW9RLH9</accession>
<protein>
    <submittedName>
        <fullName evidence="2">3'-5' exonuclease</fullName>
    </submittedName>
</protein>
<proteinExistence type="predicted"/>
<dbReference type="PANTHER" id="PTHR30231">
    <property type="entry name" value="DNA POLYMERASE III SUBUNIT EPSILON"/>
    <property type="match status" value="1"/>
</dbReference>
<feature type="domain" description="Exonuclease" evidence="1">
    <location>
        <begin position="40"/>
        <end position="217"/>
    </location>
</feature>
<dbReference type="PANTHER" id="PTHR30231:SF41">
    <property type="entry name" value="DNA POLYMERASE III SUBUNIT EPSILON"/>
    <property type="match status" value="1"/>
</dbReference>
<dbReference type="NCBIfam" id="TIGR00573">
    <property type="entry name" value="dnaq"/>
    <property type="match status" value="1"/>
</dbReference>
<dbReference type="InterPro" id="IPR012337">
    <property type="entry name" value="RNaseH-like_sf"/>
</dbReference>
<keyword evidence="2" id="KW-0378">Hydrolase</keyword>
<dbReference type="InterPro" id="IPR013520">
    <property type="entry name" value="Ribonucl_H"/>
</dbReference>
<comment type="caution">
    <text evidence="2">The sequence shown here is derived from an EMBL/GenBank/DDBJ whole genome shotgun (WGS) entry which is preliminary data.</text>
</comment>
<dbReference type="SMART" id="SM00479">
    <property type="entry name" value="EXOIII"/>
    <property type="match status" value="1"/>
</dbReference>